<evidence type="ECO:0000259" key="11">
    <source>
        <dbReference type="PROSITE" id="PS50089"/>
    </source>
</evidence>
<evidence type="ECO:0000256" key="1">
    <source>
        <dbReference type="ARBA" id="ARBA00001798"/>
    </source>
</evidence>
<dbReference type="STRING" id="253628.A0A0D2A3U8"/>
<evidence type="ECO:0000256" key="8">
    <source>
        <dbReference type="ARBA" id="ARBA00022786"/>
    </source>
</evidence>
<dbReference type="InterPro" id="IPR031127">
    <property type="entry name" value="E3_UB_ligase_RBR"/>
</dbReference>
<evidence type="ECO:0000313" key="14">
    <source>
        <dbReference type="Proteomes" id="UP000053259"/>
    </source>
</evidence>
<dbReference type="Gene3D" id="1.20.120.1750">
    <property type="match status" value="1"/>
</dbReference>
<evidence type="ECO:0000256" key="3">
    <source>
        <dbReference type="ARBA" id="ARBA00012251"/>
    </source>
</evidence>
<keyword evidence="4" id="KW-0808">Transferase</keyword>
<dbReference type="Proteomes" id="UP000053259">
    <property type="component" value="Unassembled WGS sequence"/>
</dbReference>
<dbReference type="OrthoDB" id="1431934at2759"/>
<keyword evidence="14" id="KW-1185">Reference proteome</keyword>
<reference evidence="13 14" key="1">
    <citation type="submission" date="2015-01" db="EMBL/GenBank/DDBJ databases">
        <title>The Genome Sequence of Ochroconis gallopava CBS43764.</title>
        <authorList>
            <consortium name="The Broad Institute Genomics Platform"/>
            <person name="Cuomo C."/>
            <person name="de Hoog S."/>
            <person name="Gorbushina A."/>
            <person name="Stielow B."/>
            <person name="Teixiera M."/>
            <person name="Abouelleil A."/>
            <person name="Chapman S.B."/>
            <person name="Priest M."/>
            <person name="Young S.K."/>
            <person name="Wortman J."/>
            <person name="Nusbaum C."/>
            <person name="Birren B."/>
        </authorList>
    </citation>
    <scope>NUCLEOTIDE SEQUENCE [LARGE SCALE GENOMIC DNA]</scope>
    <source>
        <strain evidence="13 14">CBS 43764</strain>
    </source>
</reference>
<keyword evidence="5" id="KW-0479">Metal-binding</keyword>
<gene>
    <name evidence="13" type="ORF">PV09_07407</name>
</gene>
<dbReference type="Gene3D" id="3.30.40.10">
    <property type="entry name" value="Zinc/RING finger domain, C3HC4 (zinc finger)"/>
    <property type="match status" value="1"/>
</dbReference>
<dbReference type="PROSITE" id="PS50089">
    <property type="entry name" value="ZF_RING_2"/>
    <property type="match status" value="1"/>
</dbReference>
<sequence>MALIPRQPAMQDQIYELELVADDNLAWYRYVDTWDFDNQSTRTMETHSATHKSACLAPGSHSAQEIEAEATLHLTAGIWMQLNILERDASMVASKRPSTHERQVSTRSRNCLPVVLSEIERLEWLVSELAREGPSGYDISRPLFLADCKTVILDLEDDYPKYAPDEHCKAFERVNRLMLQYHDVVDPFLSCSICLEAIRSSKFPKRVTATCQHAVSTCFSCLENWIAASLEARGFAQLKCLECNAVLNADDVRTIASQEIFQRFDELSLRHALHDMPEFFFCLNPKCKSGQLHYGGAKLECHVCKNQICANHGVAWHEGETCTEYDARRIEAHKQYEATECLKVKIARECPTCATPIEKNGGCTHMNCWKCDAHFSWDDATTYHPKAFIWDRDQEKLSESLTEKRKKVLVVRWFKKALARRRKAVKSNEVEIAPPHSLENGCFH</sequence>
<dbReference type="Pfam" id="PF01485">
    <property type="entry name" value="IBR"/>
    <property type="match status" value="1"/>
</dbReference>
<dbReference type="PANTHER" id="PTHR11685">
    <property type="entry name" value="RBR FAMILY RING FINGER AND IBR DOMAIN-CONTAINING"/>
    <property type="match status" value="1"/>
</dbReference>
<protein>
    <recommendedName>
        <fullName evidence="3">RBR-type E3 ubiquitin transferase</fullName>
        <ecNumber evidence="3">2.3.2.31</ecNumber>
    </recommendedName>
</protein>
<evidence type="ECO:0000256" key="2">
    <source>
        <dbReference type="ARBA" id="ARBA00004906"/>
    </source>
</evidence>
<evidence type="ECO:0000256" key="9">
    <source>
        <dbReference type="ARBA" id="ARBA00022833"/>
    </source>
</evidence>
<feature type="domain" description="RING-type" evidence="11">
    <location>
        <begin position="191"/>
        <end position="244"/>
    </location>
</feature>
<dbReference type="GO" id="GO:0061630">
    <property type="term" value="F:ubiquitin protein ligase activity"/>
    <property type="evidence" value="ECO:0007669"/>
    <property type="project" value="UniProtKB-EC"/>
</dbReference>
<accession>A0A0D2A3U8</accession>
<dbReference type="SUPFAM" id="SSF57850">
    <property type="entry name" value="RING/U-box"/>
    <property type="match status" value="3"/>
</dbReference>
<dbReference type="GeneID" id="27315380"/>
<dbReference type="InterPro" id="IPR054694">
    <property type="entry name" value="Parkin-like_IBR"/>
</dbReference>
<evidence type="ECO:0000259" key="12">
    <source>
        <dbReference type="PROSITE" id="PS51873"/>
    </source>
</evidence>
<evidence type="ECO:0000256" key="5">
    <source>
        <dbReference type="ARBA" id="ARBA00022723"/>
    </source>
</evidence>
<proteinExistence type="predicted"/>
<dbReference type="InterPro" id="IPR001841">
    <property type="entry name" value="Znf_RING"/>
</dbReference>
<dbReference type="InterPro" id="IPR013083">
    <property type="entry name" value="Znf_RING/FYVE/PHD"/>
</dbReference>
<keyword evidence="6" id="KW-0677">Repeat</keyword>
<evidence type="ECO:0000256" key="10">
    <source>
        <dbReference type="PROSITE-ProRule" id="PRU00175"/>
    </source>
</evidence>
<dbReference type="EMBL" id="KN847557">
    <property type="protein sequence ID" value="KIW01120.1"/>
    <property type="molecule type" value="Genomic_DNA"/>
</dbReference>
<evidence type="ECO:0000313" key="13">
    <source>
        <dbReference type="EMBL" id="KIW01120.1"/>
    </source>
</evidence>
<dbReference type="InParanoid" id="A0A0D2A3U8"/>
<name>A0A0D2A3U8_9PEZI</name>
<dbReference type="SMART" id="SM00647">
    <property type="entry name" value="IBR"/>
    <property type="match status" value="1"/>
</dbReference>
<feature type="domain" description="RING-type" evidence="12">
    <location>
        <begin position="187"/>
        <end position="407"/>
    </location>
</feature>
<keyword evidence="7 10" id="KW-0863">Zinc-finger</keyword>
<dbReference type="GO" id="GO:0016567">
    <property type="term" value="P:protein ubiquitination"/>
    <property type="evidence" value="ECO:0007669"/>
    <property type="project" value="InterPro"/>
</dbReference>
<dbReference type="InterPro" id="IPR002867">
    <property type="entry name" value="IBR_dom"/>
</dbReference>
<dbReference type="PROSITE" id="PS51873">
    <property type="entry name" value="TRIAD"/>
    <property type="match status" value="1"/>
</dbReference>
<dbReference type="VEuPathDB" id="FungiDB:PV09_07407"/>
<dbReference type="RefSeq" id="XP_016210989.1">
    <property type="nucleotide sequence ID" value="XM_016361169.1"/>
</dbReference>
<dbReference type="GO" id="GO:0008270">
    <property type="term" value="F:zinc ion binding"/>
    <property type="evidence" value="ECO:0007669"/>
    <property type="project" value="UniProtKB-KW"/>
</dbReference>
<evidence type="ECO:0000256" key="7">
    <source>
        <dbReference type="ARBA" id="ARBA00022771"/>
    </source>
</evidence>
<evidence type="ECO:0000256" key="4">
    <source>
        <dbReference type="ARBA" id="ARBA00022679"/>
    </source>
</evidence>
<evidence type="ECO:0000256" key="6">
    <source>
        <dbReference type="ARBA" id="ARBA00022737"/>
    </source>
</evidence>
<comment type="catalytic activity">
    <reaction evidence="1">
        <text>[E2 ubiquitin-conjugating enzyme]-S-ubiquitinyl-L-cysteine + [acceptor protein]-L-lysine = [E2 ubiquitin-conjugating enzyme]-L-cysteine + [acceptor protein]-N(6)-ubiquitinyl-L-lysine.</text>
        <dbReference type="EC" id="2.3.2.31"/>
    </reaction>
</comment>
<dbReference type="EC" id="2.3.2.31" evidence="3"/>
<keyword evidence="9" id="KW-0862">Zinc</keyword>
<dbReference type="InterPro" id="IPR044066">
    <property type="entry name" value="TRIAD_supradom"/>
</dbReference>
<dbReference type="HOGENOM" id="CLU_617062_0_0_1"/>
<comment type="pathway">
    <text evidence="2">Protein modification; protein ubiquitination.</text>
</comment>
<dbReference type="AlphaFoldDB" id="A0A0D2A3U8"/>
<dbReference type="Pfam" id="PF22605">
    <property type="entry name" value="IBR_2"/>
    <property type="match status" value="1"/>
</dbReference>
<keyword evidence="8" id="KW-0833">Ubl conjugation pathway</keyword>
<dbReference type="CDD" id="cd20335">
    <property type="entry name" value="BRcat_RBR"/>
    <property type="match status" value="1"/>
</dbReference>
<organism evidence="13 14">
    <name type="scientific">Verruconis gallopava</name>
    <dbReference type="NCBI Taxonomy" id="253628"/>
    <lineage>
        <taxon>Eukaryota</taxon>
        <taxon>Fungi</taxon>
        <taxon>Dikarya</taxon>
        <taxon>Ascomycota</taxon>
        <taxon>Pezizomycotina</taxon>
        <taxon>Dothideomycetes</taxon>
        <taxon>Pleosporomycetidae</taxon>
        <taxon>Venturiales</taxon>
        <taxon>Sympoventuriaceae</taxon>
        <taxon>Verruconis</taxon>
    </lineage>
</organism>